<dbReference type="AlphaFoldDB" id="G0VKA0"/>
<dbReference type="GeneID" id="96905621"/>
<dbReference type="InParanoid" id="G0VKA0"/>
<dbReference type="Gene3D" id="1.20.144.10">
    <property type="entry name" value="Phosphatidic acid phosphatase type 2/haloperoxidase"/>
    <property type="match status" value="1"/>
</dbReference>
<evidence type="ECO:0000256" key="4">
    <source>
        <dbReference type="ARBA" id="ARBA00022824"/>
    </source>
</evidence>
<dbReference type="OrthoDB" id="301434at2759"/>
<reference key="2">
    <citation type="submission" date="2011-08" db="EMBL/GenBank/DDBJ databases">
        <title>Genome sequence of Naumovozyma castellii.</title>
        <authorList>
            <person name="Gordon J.L."/>
            <person name="Armisen D."/>
            <person name="Proux-Wera E."/>
            <person name="OhEigeartaigh S.S."/>
            <person name="Byrne K.P."/>
            <person name="Wolfe K.H."/>
        </authorList>
    </citation>
    <scope>NUCLEOTIDE SEQUENCE</scope>
    <source>
        <strain>Type strain:CBS 4309</strain>
    </source>
</reference>
<comment type="subcellular location">
    <subcellularLocation>
        <location evidence="1">Endoplasmic reticulum membrane</location>
        <topology evidence="1">Multi-pass membrane protein</topology>
    </subcellularLocation>
</comment>
<feature type="transmembrane region" description="Helical" evidence="8">
    <location>
        <begin position="184"/>
        <end position="205"/>
    </location>
</feature>
<dbReference type="GO" id="GO:0042392">
    <property type="term" value="F:sphingosine-1-phosphate phosphatase activity"/>
    <property type="evidence" value="ECO:0007669"/>
    <property type="project" value="EnsemblFungi"/>
</dbReference>
<dbReference type="HOGENOM" id="CLU_019266_1_1_1"/>
<feature type="transmembrane region" description="Helical" evidence="8">
    <location>
        <begin position="306"/>
        <end position="330"/>
    </location>
</feature>
<dbReference type="SUPFAM" id="SSF48317">
    <property type="entry name" value="Acid phosphatase/Vanadium-dependent haloperoxidase"/>
    <property type="match status" value="1"/>
</dbReference>
<evidence type="ECO:0000256" key="6">
    <source>
        <dbReference type="ARBA" id="ARBA00023136"/>
    </source>
</evidence>
<sequence length="406" mass="46674">MSSNETSGASMLRSRARTLSNPRDIQEPFLLIDPGNHPDSHFQKRMSPIRYAIRSHLVQFTTTQSGKLAKWQSKHRTPLLDVFFSYTAIMGSHTFYVVCLPMPVWLGQYEVTKDLVYILGYSIYLSGFFKDFCCLPRPRAPPLHRITLSKYTEKEYGAPSSHCANATGVTLYVIWRLFQNGTFSWFWKLVALALVSFYYFTLVIGRVYCGMHGMLDLISGAIIGVICMVGTILLKYFLKYVPYETYWWFPLWSVLWGLFLLFYHIEPVDECPCFADSVAFIGVVVGLELGDWTMHRWNWAGVYEIYYSGLVNCLGKFVVGVTCVVIWKYLLSKPIVYWILINVFKISDDRKENSKELEKRIKQNDKECPLFVGFPKIDIIGRYIIYAGIPLTVLLVTPKAISLCGL</sequence>
<evidence type="ECO:0000256" key="2">
    <source>
        <dbReference type="ARBA" id="ARBA00022692"/>
    </source>
</evidence>
<dbReference type="KEGG" id="ncs:NCAS_0I02660"/>
<reference evidence="10 11" key="1">
    <citation type="journal article" date="2011" name="Proc. Natl. Acad. Sci. U.S.A.">
        <title>Evolutionary erosion of yeast sex chromosomes by mating-type switching accidents.</title>
        <authorList>
            <person name="Gordon J.L."/>
            <person name="Armisen D."/>
            <person name="Proux-Wera E."/>
            <person name="Oheigeartaigh S.S."/>
            <person name="Byrne K.P."/>
            <person name="Wolfe K.H."/>
        </authorList>
    </citation>
    <scope>NUCLEOTIDE SEQUENCE [LARGE SCALE GENOMIC DNA]</scope>
    <source>
        <strain evidence="11">ATCC 76901 / BCRC 22586 / CBS 4309 / NBRC 1992 / NRRL Y-12630</strain>
    </source>
</reference>
<keyword evidence="3" id="KW-0378">Hydrolase</keyword>
<gene>
    <name evidence="10" type="primary">NCAS0I02660</name>
    <name evidence="10" type="ordered locus">NCAS_0I02660</name>
</gene>
<keyword evidence="4" id="KW-0256">Endoplasmic reticulum</keyword>
<dbReference type="GO" id="GO:0006629">
    <property type="term" value="P:lipid metabolic process"/>
    <property type="evidence" value="ECO:0007669"/>
    <property type="project" value="UniProtKB-ARBA"/>
</dbReference>
<keyword evidence="5 8" id="KW-1133">Transmembrane helix</keyword>
<dbReference type="EMBL" id="HE576760">
    <property type="protein sequence ID" value="CCC71934.1"/>
    <property type="molecule type" value="Genomic_DNA"/>
</dbReference>
<dbReference type="CDD" id="cd03388">
    <property type="entry name" value="PAP2_SPPase1"/>
    <property type="match status" value="1"/>
</dbReference>
<evidence type="ECO:0000256" key="5">
    <source>
        <dbReference type="ARBA" id="ARBA00022989"/>
    </source>
</evidence>
<keyword evidence="11" id="KW-1185">Reference proteome</keyword>
<evidence type="ECO:0000256" key="3">
    <source>
        <dbReference type="ARBA" id="ARBA00022801"/>
    </source>
</evidence>
<evidence type="ECO:0000313" key="10">
    <source>
        <dbReference type="EMBL" id="CCC71934.1"/>
    </source>
</evidence>
<dbReference type="STRING" id="1064592.G0VKA0"/>
<dbReference type="eggNOG" id="KOG2822">
    <property type="taxonomic scope" value="Eukaryota"/>
</dbReference>
<feature type="transmembrane region" description="Helical" evidence="8">
    <location>
        <begin position="217"/>
        <end position="234"/>
    </location>
</feature>
<dbReference type="Pfam" id="PF01569">
    <property type="entry name" value="PAP2"/>
    <property type="match status" value="1"/>
</dbReference>
<dbReference type="GO" id="GO:0019722">
    <property type="term" value="P:calcium-mediated signaling"/>
    <property type="evidence" value="ECO:0007669"/>
    <property type="project" value="EnsemblFungi"/>
</dbReference>
<dbReference type="Proteomes" id="UP000001640">
    <property type="component" value="Chromosome 9"/>
</dbReference>
<dbReference type="RefSeq" id="XP_003678276.1">
    <property type="nucleotide sequence ID" value="XM_003678228.1"/>
</dbReference>
<proteinExistence type="inferred from homology"/>
<accession>G0VKA0</accession>
<protein>
    <recommendedName>
        <fullName evidence="9">Phosphatidic acid phosphatase type 2/haloperoxidase domain-containing protein</fullName>
    </recommendedName>
</protein>
<dbReference type="FunCoup" id="G0VKA0">
    <property type="interactions" value="388"/>
</dbReference>
<dbReference type="OMA" id="GRWEYPY"/>
<comment type="similarity">
    <text evidence="7">Belongs to the type 2 lipid phosphate phosphatase family.</text>
</comment>
<name>G0VKA0_NAUCA</name>
<keyword evidence="6 8" id="KW-0472">Membrane</keyword>
<feature type="domain" description="Phosphatidic acid phosphatase type 2/haloperoxidase" evidence="9">
    <location>
        <begin position="112"/>
        <end position="232"/>
    </location>
</feature>
<feature type="transmembrane region" description="Helical" evidence="8">
    <location>
        <begin position="115"/>
        <end position="135"/>
    </location>
</feature>
<keyword evidence="2 8" id="KW-0812">Transmembrane</keyword>
<evidence type="ECO:0000256" key="1">
    <source>
        <dbReference type="ARBA" id="ARBA00004477"/>
    </source>
</evidence>
<dbReference type="SMART" id="SM00014">
    <property type="entry name" value="acidPPc"/>
    <property type="match status" value="1"/>
</dbReference>
<dbReference type="InterPro" id="IPR000326">
    <property type="entry name" value="PAP2/HPO"/>
</dbReference>
<dbReference type="GO" id="GO:0005789">
    <property type="term" value="C:endoplasmic reticulum membrane"/>
    <property type="evidence" value="ECO:0007669"/>
    <property type="project" value="UniProtKB-SubCell"/>
</dbReference>
<organism evidence="10 11">
    <name type="scientific">Naumovozyma castellii</name>
    <name type="common">Yeast</name>
    <name type="synonym">Saccharomyces castellii</name>
    <dbReference type="NCBI Taxonomy" id="27288"/>
    <lineage>
        <taxon>Eukaryota</taxon>
        <taxon>Fungi</taxon>
        <taxon>Dikarya</taxon>
        <taxon>Ascomycota</taxon>
        <taxon>Saccharomycotina</taxon>
        <taxon>Saccharomycetes</taxon>
        <taxon>Saccharomycetales</taxon>
        <taxon>Saccharomycetaceae</taxon>
        <taxon>Naumovozyma</taxon>
    </lineage>
</organism>
<evidence type="ECO:0000313" key="11">
    <source>
        <dbReference type="Proteomes" id="UP000001640"/>
    </source>
</evidence>
<evidence type="ECO:0000259" key="9">
    <source>
        <dbReference type="SMART" id="SM00014"/>
    </source>
</evidence>
<feature type="transmembrane region" description="Helical" evidence="8">
    <location>
        <begin position="246"/>
        <end position="265"/>
    </location>
</feature>
<evidence type="ECO:0000256" key="8">
    <source>
        <dbReference type="SAM" id="Phobius"/>
    </source>
</evidence>
<evidence type="ECO:0000256" key="7">
    <source>
        <dbReference type="ARBA" id="ARBA00038324"/>
    </source>
</evidence>
<dbReference type="PANTHER" id="PTHR14969">
    <property type="entry name" value="SPHINGOSINE-1-PHOSPHATE PHOSPHOHYDROLASE"/>
    <property type="match status" value="1"/>
</dbReference>
<dbReference type="InterPro" id="IPR036938">
    <property type="entry name" value="PAP2/HPO_sf"/>
</dbReference>
<feature type="transmembrane region" description="Helical" evidence="8">
    <location>
        <begin position="79"/>
        <end position="103"/>
    </location>
</feature>
<dbReference type="PANTHER" id="PTHR14969:SF28">
    <property type="entry name" value="DIHYDROSPHINGOSINE 1-PHOSPHATE PHOSPHATASE LCB3-RELATED"/>
    <property type="match status" value="1"/>
</dbReference>